<dbReference type="SMART" id="SM00889">
    <property type="entry name" value="EFG_IV"/>
    <property type="match status" value="1"/>
</dbReference>
<dbReference type="CDD" id="cd04168">
    <property type="entry name" value="TetM_like"/>
    <property type="match status" value="1"/>
</dbReference>
<dbReference type="PRINTS" id="PR00315">
    <property type="entry name" value="ELONGATNFCT"/>
</dbReference>
<dbReference type="SUPFAM" id="SSF54980">
    <property type="entry name" value="EF-G C-terminal domain-like"/>
    <property type="match status" value="2"/>
</dbReference>
<dbReference type="PROSITE" id="PS51722">
    <property type="entry name" value="G_TR_2"/>
    <property type="match status" value="1"/>
</dbReference>
<name>A0A1C4ZT99_9ACTN</name>
<evidence type="ECO:0000313" key="5">
    <source>
        <dbReference type="EMBL" id="SCF36198.1"/>
    </source>
</evidence>
<dbReference type="PANTHER" id="PTHR43261">
    <property type="entry name" value="TRANSLATION ELONGATION FACTOR G-RELATED"/>
    <property type="match status" value="1"/>
</dbReference>
<gene>
    <name evidence="5" type="ORF">GA0070561_5766</name>
</gene>
<dbReference type="Pfam" id="PF14492">
    <property type="entry name" value="EFG_III"/>
    <property type="match status" value="1"/>
</dbReference>
<dbReference type="Pfam" id="PF00679">
    <property type="entry name" value="EFG_C"/>
    <property type="match status" value="1"/>
</dbReference>
<dbReference type="InterPro" id="IPR005517">
    <property type="entry name" value="Transl_elong_EFG/EF2_IV"/>
</dbReference>
<dbReference type="GO" id="GO:0003924">
    <property type="term" value="F:GTPase activity"/>
    <property type="evidence" value="ECO:0007669"/>
    <property type="project" value="InterPro"/>
</dbReference>
<dbReference type="InterPro" id="IPR031157">
    <property type="entry name" value="G_TR_CS"/>
</dbReference>
<evidence type="ECO:0000256" key="3">
    <source>
        <dbReference type="ARBA" id="ARBA00023134"/>
    </source>
</evidence>
<dbReference type="GO" id="GO:0006412">
    <property type="term" value="P:translation"/>
    <property type="evidence" value="ECO:0007669"/>
    <property type="project" value="UniProtKB-KW"/>
</dbReference>
<dbReference type="InterPro" id="IPR000795">
    <property type="entry name" value="T_Tr_GTP-bd_dom"/>
</dbReference>
<dbReference type="EMBL" id="FMCR01000007">
    <property type="protein sequence ID" value="SCF36198.1"/>
    <property type="molecule type" value="Genomic_DNA"/>
</dbReference>
<evidence type="ECO:0000256" key="1">
    <source>
        <dbReference type="ARBA" id="ARBA00022741"/>
    </source>
</evidence>
<dbReference type="Proteomes" id="UP000198864">
    <property type="component" value="Unassembled WGS sequence"/>
</dbReference>
<dbReference type="SUPFAM" id="SSF52540">
    <property type="entry name" value="P-loop containing nucleoside triphosphate hydrolases"/>
    <property type="match status" value="1"/>
</dbReference>
<dbReference type="Gene3D" id="2.40.30.10">
    <property type="entry name" value="Translation factors"/>
    <property type="match status" value="1"/>
</dbReference>
<dbReference type="InterPro" id="IPR009000">
    <property type="entry name" value="Transl_B-barrel_sf"/>
</dbReference>
<feature type="domain" description="Tr-type G" evidence="4">
    <location>
        <begin position="1"/>
        <end position="251"/>
    </location>
</feature>
<dbReference type="Gene3D" id="3.30.230.10">
    <property type="match status" value="1"/>
</dbReference>
<dbReference type="Gene3D" id="3.40.50.300">
    <property type="entry name" value="P-loop containing nucleotide triphosphate hydrolases"/>
    <property type="match status" value="1"/>
</dbReference>
<dbReference type="InterPro" id="IPR041095">
    <property type="entry name" value="EFG_II"/>
</dbReference>
<dbReference type="AlphaFoldDB" id="A0A1C4ZT99"/>
<accession>A0A1C4ZT99</accession>
<evidence type="ECO:0000259" key="4">
    <source>
        <dbReference type="PROSITE" id="PS51722"/>
    </source>
</evidence>
<organism evidence="5 6">
    <name type="scientific">Micromonospora saelicesensis</name>
    <dbReference type="NCBI Taxonomy" id="285676"/>
    <lineage>
        <taxon>Bacteria</taxon>
        <taxon>Bacillati</taxon>
        <taxon>Actinomycetota</taxon>
        <taxon>Actinomycetes</taxon>
        <taxon>Micromonosporales</taxon>
        <taxon>Micromonosporaceae</taxon>
        <taxon>Micromonospora</taxon>
    </lineage>
</organism>
<dbReference type="GO" id="GO:0005525">
    <property type="term" value="F:GTP binding"/>
    <property type="evidence" value="ECO:0007669"/>
    <property type="project" value="UniProtKB-KW"/>
</dbReference>
<evidence type="ECO:0000256" key="2">
    <source>
        <dbReference type="ARBA" id="ARBA00022917"/>
    </source>
</evidence>
<dbReference type="InterPro" id="IPR035647">
    <property type="entry name" value="EFG_III/V"/>
</dbReference>
<keyword evidence="3" id="KW-0342">GTP-binding</keyword>
<dbReference type="RefSeq" id="WP_091406681.1">
    <property type="nucleotide sequence ID" value="NZ_FMCR01000007.1"/>
</dbReference>
<dbReference type="GO" id="GO:0032790">
    <property type="term" value="P:ribosome disassembly"/>
    <property type="evidence" value="ECO:0007669"/>
    <property type="project" value="TreeGrafter"/>
</dbReference>
<dbReference type="InterPro" id="IPR014721">
    <property type="entry name" value="Ribsml_uS5_D2-typ_fold_subgr"/>
</dbReference>
<evidence type="ECO:0000313" key="6">
    <source>
        <dbReference type="Proteomes" id="UP000198864"/>
    </source>
</evidence>
<dbReference type="InterPro" id="IPR020568">
    <property type="entry name" value="Ribosomal_Su5_D2-typ_SF"/>
</dbReference>
<dbReference type="PROSITE" id="PS00301">
    <property type="entry name" value="G_TR_1"/>
    <property type="match status" value="1"/>
</dbReference>
<dbReference type="Pfam" id="PF00009">
    <property type="entry name" value="GTP_EFTU"/>
    <property type="match status" value="1"/>
</dbReference>
<keyword evidence="2" id="KW-0648">Protein biosynthesis</keyword>
<proteinExistence type="predicted"/>
<dbReference type="STRING" id="285676.GA0070561_5766"/>
<dbReference type="NCBIfam" id="TIGR00231">
    <property type="entry name" value="small_GTP"/>
    <property type="match status" value="1"/>
</dbReference>
<dbReference type="SUPFAM" id="SSF54211">
    <property type="entry name" value="Ribosomal protein S5 domain 2-like"/>
    <property type="match status" value="1"/>
</dbReference>
<dbReference type="Pfam" id="PF03764">
    <property type="entry name" value="EFG_IV"/>
    <property type="match status" value="1"/>
</dbReference>
<keyword evidence="1" id="KW-0547">Nucleotide-binding</keyword>
<sequence>MKTLNLGILAHVDAGKTSLTERLLHDVGVTDQLGRVDAGSTQTDTLALERQRGITIRSAVVSFVLDDVTVNLIDTPGHPDFIAEVERVLGVLDGAVLVISAVEGVQPQTRVLMRTLRRLRIPTLIFINKVDRVGADPERVFQAVAEKLTPTVVAMGAVAMPGTRGAHCTTYGPTDLASTDRLLDLLTGQDDVLLADWVADTSSLPYSRLRAALATRTGRALVQPVYAGSAITGAGVDALIAGITELLPTVQGDADAPVSGTVFAIERGPAGEKIALVRLFAGTIRIRDRVRVGAVDAELVTAVRVVAHGADVVASAVEAGHIARLWGLKQARIGDPVGVPPGHVGTDRHFAPPTLETVVVPTRPADRVALHAALIQLAEQDPLINLRQDDRQHEITVSLYGEVQKEVIQATLADDFGVGVTFRETSTVHVERVCGVGEAVEVIAVAPNPFLATVGLRIAPAPTGAGVTFRLGVELGSMPPAFFTAVEETVRRTLRQGLHGWEVPDCEVTMTHAGYWARQSHSHGTFDKSMSSTAGDFRNLTPLVLMAALARAGTRVHEPVHRFRLEVPGDVLGTLLPALTRLEAVPTDTTAQGASYLVQGEIPAGLVHALERRLPALTRGEGVLETEFDCYRPVRGPAPVRTRWDNNPLDRREYLLAVARRVGGR</sequence>
<dbReference type="InterPro" id="IPR005225">
    <property type="entry name" value="Small_GTP-bd"/>
</dbReference>
<dbReference type="PRINTS" id="PR01037">
    <property type="entry name" value="TCRTETOQM"/>
</dbReference>
<dbReference type="Gene3D" id="3.30.70.870">
    <property type="entry name" value="Elongation Factor G (Translational Gtpase), domain 3"/>
    <property type="match status" value="1"/>
</dbReference>
<reference evidence="5 6" key="1">
    <citation type="submission" date="2016-06" db="EMBL/GenBank/DDBJ databases">
        <authorList>
            <person name="Kjaerup R.B."/>
            <person name="Dalgaard T.S."/>
            <person name="Juul-Madsen H.R."/>
        </authorList>
    </citation>
    <scope>NUCLEOTIDE SEQUENCE [LARGE SCALE GENOMIC DNA]</scope>
    <source>
        <strain evidence="5 6">DSM 44871</strain>
    </source>
</reference>
<protein>
    <submittedName>
        <fullName evidence="5">Ribosomal protection tetracycline resistance protein</fullName>
    </submittedName>
</protein>
<dbReference type="SUPFAM" id="SSF50447">
    <property type="entry name" value="Translation proteins"/>
    <property type="match status" value="1"/>
</dbReference>
<dbReference type="InterPro" id="IPR000640">
    <property type="entry name" value="EFG_V-like"/>
</dbReference>
<dbReference type="PANTHER" id="PTHR43261:SF1">
    <property type="entry name" value="RIBOSOME-RELEASING FACTOR 2, MITOCHONDRIAL"/>
    <property type="match status" value="1"/>
</dbReference>
<dbReference type="InterPro" id="IPR027417">
    <property type="entry name" value="P-loop_NTPase"/>
</dbReference>